<feature type="compositionally biased region" description="Basic and acidic residues" evidence="11">
    <location>
        <begin position="74"/>
        <end position="91"/>
    </location>
</feature>
<feature type="compositionally biased region" description="Low complexity" evidence="11">
    <location>
        <begin position="59"/>
        <end position="68"/>
    </location>
</feature>
<comment type="caution">
    <text evidence="13">The sequence shown here is derived from an EMBL/GenBank/DDBJ whole genome shotgun (WGS) entry which is preliminary data.</text>
</comment>
<dbReference type="GO" id="GO:0005739">
    <property type="term" value="C:mitochondrion"/>
    <property type="evidence" value="ECO:0007669"/>
    <property type="project" value="UniProtKB-ARBA"/>
</dbReference>
<dbReference type="GO" id="GO:0008324">
    <property type="term" value="F:monoatomic cation transmembrane transporter activity"/>
    <property type="evidence" value="ECO:0007669"/>
    <property type="project" value="InterPro"/>
</dbReference>
<reference evidence="13" key="1">
    <citation type="submission" date="2023-03" db="EMBL/GenBank/DDBJ databases">
        <title>Near-Complete genome sequence of Lipomyces tetrasporous NRRL Y-64009, an oleaginous yeast capable of growing on lignocellulosic hydrolysates.</title>
        <authorList>
            <consortium name="Lawrence Berkeley National Laboratory"/>
            <person name="Jagtap S.S."/>
            <person name="Liu J.-J."/>
            <person name="Walukiewicz H.E."/>
            <person name="Pangilinan J."/>
            <person name="Lipzen A."/>
            <person name="Ahrendt S."/>
            <person name="Koriabine M."/>
            <person name="Cobaugh K."/>
            <person name="Salamov A."/>
            <person name="Yoshinaga Y."/>
            <person name="Ng V."/>
            <person name="Daum C."/>
            <person name="Grigoriev I.V."/>
            <person name="Slininger P.J."/>
            <person name="Dien B.S."/>
            <person name="Jin Y.-S."/>
            <person name="Rao C.V."/>
        </authorList>
    </citation>
    <scope>NUCLEOTIDE SEQUENCE</scope>
    <source>
        <strain evidence="13">NRRL Y-64009</strain>
    </source>
</reference>
<comment type="function">
    <text evidence="10">Mitochondrial metal transporter involved in mitochondrial iron accumulation.</text>
</comment>
<dbReference type="EMBL" id="JARPMG010000001">
    <property type="protein sequence ID" value="KAJ8103873.1"/>
    <property type="molecule type" value="Genomic_DNA"/>
</dbReference>
<keyword evidence="9" id="KW-0472">Membrane</keyword>
<dbReference type="GO" id="GO:0016020">
    <property type="term" value="C:membrane"/>
    <property type="evidence" value="ECO:0007669"/>
    <property type="project" value="UniProtKB-SubCell"/>
</dbReference>
<dbReference type="Gene3D" id="1.20.1510.10">
    <property type="entry name" value="Cation efflux protein transmembrane domain"/>
    <property type="match status" value="1"/>
</dbReference>
<evidence type="ECO:0000256" key="10">
    <source>
        <dbReference type="ARBA" id="ARBA00055037"/>
    </source>
</evidence>
<dbReference type="PANTHER" id="PTHR43840">
    <property type="entry name" value="MITOCHONDRIAL METAL TRANSPORTER 1-RELATED"/>
    <property type="match status" value="1"/>
</dbReference>
<dbReference type="FunFam" id="1.20.1510.10:FF:000013">
    <property type="entry name" value="Cation efflux family protein"/>
    <property type="match status" value="1"/>
</dbReference>
<evidence type="ECO:0000256" key="8">
    <source>
        <dbReference type="ARBA" id="ARBA00023065"/>
    </source>
</evidence>
<keyword evidence="14" id="KW-1185">Reference proteome</keyword>
<feature type="domain" description="Cation efflux protein transmembrane" evidence="12">
    <location>
        <begin position="123"/>
        <end position="347"/>
    </location>
</feature>
<evidence type="ECO:0000256" key="3">
    <source>
        <dbReference type="ARBA" id="ARBA00022434"/>
    </source>
</evidence>
<dbReference type="InterPro" id="IPR050291">
    <property type="entry name" value="CDF_Transporter"/>
</dbReference>
<dbReference type="NCBIfam" id="TIGR01297">
    <property type="entry name" value="CDF"/>
    <property type="match status" value="1"/>
</dbReference>
<name>A0AAD7QYR8_9ASCO</name>
<keyword evidence="3" id="KW-0409">Iron storage</keyword>
<dbReference type="AlphaFoldDB" id="A0AAD7QYR8"/>
<keyword evidence="7" id="KW-1133">Transmembrane helix</keyword>
<dbReference type="GO" id="GO:0006826">
    <property type="term" value="P:iron ion transport"/>
    <property type="evidence" value="ECO:0007669"/>
    <property type="project" value="UniProtKB-KW"/>
</dbReference>
<organism evidence="13 14">
    <name type="scientific">Lipomyces tetrasporus</name>
    <dbReference type="NCBI Taxonomy" id="54092"/>
    <lineage>
        <taxon>Eukaryota</taxon>
        <taxon>Fungi</taxon>
        <taxon>Dikarya</taxon>
        <taxon>Ascomycota</taxon>
        <taxon>Saccharomycotina</taxon>
        <taxon>Lipomycetes</taxon>
        <taxon>Lipomycetales</taxon>
        <taxon>Lipomycetaceae</taxon>
        <taxon>Lipomyces</taxon>
    </lineage>
</organism>
<evidence type="ECO:0000256" key="11">
    <source>
        <dbReference type="SAM" id="MobiDB-lite"/>
    </source>
</evidence>
<evidence type="ECO:0000256" key="4">
    <source>
        <dbReference type="ARBA" id="ARBA00022448"/>
    </source>
</evidence>
<feature type="region of interest" description="Disordered" evidence="11">
    <location>
        <begin position="59"/>
        <end position="98"/>
    </location>
</feature>
<sequence length="459" mass="49430">MLQYTQSSVLPLGRHTARLLSLNSRQSHARWAVTQAFLRSKATHIDGATRISLRQEFHSGSSQLSSSGSHKHDHNHDLNHDHSHTTADHSHSHSIFHSHSHTHDSSLLLSDDVTDPGVRITRIGLWVNLGMAVAKGIGGYVFNSKALIADAAHALSDLLSDFLTLGTVSVALKRPTAAFPKGFGKVEALGSLGVAAMLMIAGLGIGVNAAESVYSHIFTADEIIASIQTAEHAHEGILHTLFGHSHSHGAHDQPDLNAAWLAGGSILIKEWLFQATMKIAQNKKSTVLAANAWHHRVDCLTSIVALVAITGSHFWHLDWLDPAGGLLVSTVILQAGYASGKQAVLEIVDHSMPDDVLDQARAAVANVTMQDNPLCHVEVLDVRGVKSGPVMSVDVDLRISPKDGNTVTLEDANQIAKHVKIAVADGVKGVRAVSIRTFDEHETDIGTWIERNEHNELAK</sequence>
<dbReference type="GeneID" id="80886840"/>
<evidence type="ECO:0000259" key="12">
    <source>
        <dbReference type="Pfam" id="PF01545"/>
    </source>
</evidence>
<evidence type="ECO:0000256" key="5">
    <source>
        <dbReference type="ARBA" id="ARBA00022496"/>
    </source>
</evidence>
<evidence type="ECO:0000256" key="1">
    <source>
        <dbReference type="ARBA" id="ARBA00004141"/>
    </source>
</evidence>
<evidence type="ECO:0000313" key="14">
    <source>
        <dbReference type="Proteomes" id="UP001217417"/>
    </source>
</evidence>
<keyword evidence="4" id="KW-0813">Transport</keyword>
<keyword evidence="3" id="KW-0408">Iron</keyword>
<dbReference type="InterPro" id="IPR058533">
    <property type="entry name" value="Cation_efflux_TM"/>
</dbReference>
<comment type="similarity">
    <text evidence="2">Belongs to the cation diffusion facilitator (CDF) transporter (TC 2.A.4) family. SLC30A subfamily.</text>
</comment>
<accession>A0AAD7QYR8</accession>
<proteinExistence type="inferred from homology"/>
<comment type="subcellular location">
    <subcellularLocation>
        <location evidence="1">Membrane</location>
        <topology evidence="1">Multi-pass membrane protein</topology>
    </subcellularLocation>
</comment>
<evidence type="ECO:0000256" key="2">
    <source>
        <dbReference type="ARBA" id="ARBA00008873"/>
    </source>
</evidence>
<protein>
    <submittedName>
        <fullName evidence="13">Cation efflux family-domain-containing protein</fullName>
    </submittedName>
</protein>
<dbReference type="Proteomes" id="UP001217417">
    <property type="component" value="Unassembled WGS sequence"/>
</dbReference>
<dbReference type="InterPro" id="IPR002524">
    <property type="entry name" value="Cation_efflux"/>
</dbReference>
<keyword evidence="8" id="KW-0406">Ion transport</keyword>
<dbReference type="SUPFAM" id="SSF161111">
    <property type="entry name" value="Cation efflux protein transmembrane domain-like"/>
    <property type="match status" value="1"/>
</dbReference>
<dbReference type="GO" id="GO:0006879">
    <property type="term" value="P:intracellular iron ion homeostasis"/>
    <property type="evidence" value="ECO:0007669"/>
    <property type="project" value="UniProtKB-KW"/>
</dbReference>
<keyword evidence="5" id="KW-0410">Iron transport</keyword>
<evidence type="ECO:0000313" key="13">
    <source>
        <dbReference type="EMBL" id="KAJ8103873.1"/>
    </source>
</evidence>
<evidence type="ECO:0000256" key="7">
    <source>
        <dbReference type="ARBA" id="ARBA00022989"/>
    </source>
</evidence>
<dbReference type="Pfam" id="PF01545">
    <property type="entry name" value="Cation_efflux"/>
    <property type="match status" value="1"/>
</dbReference>
<evidence type="ECO:0000256" key="6">
    <source>
        <dbReference type="ARBA" id="ARBA00022692"/>
    </source>
</evidence>
<keyword evidence="6" id="KW-0812">Transmembrane</keyword>
<dbReference type="PANTHER" id="PTHR43840:SF15">
    <property type="entry name" value="MITOCHONDRIAL METAL TRANSPORTER 1-RELATED"/>
    <property type="match status" value="1"/>
</dbReference>
<dbReference type="RefSeq" id="XP_056047323.1">
    <property type="nucleotide sequence ID" value="XM_056191674.1"/>
</dbReference>
<gene>
    <name evidence="13" type="ORF">POJ06DRAFT_8673</name>
</gene>
<evidence type="ECO:0000256" key="9">
    <source>
        <dbReference type="ARBA" id="ARBA00023136"/>
    </source>
</evidence>
<dbReference type="InterPro" id="IPR027469">
    <property type="entry name" value="Cation_efflux_TMD_sf"/>
</dbReference>